<keyword evidence="2" id="KW-0560">Oxidoreductase</keyword>
<dbReference type="Gene3D" id="3.40.50.720">
    <property type="entry name" value="NAD(P)-binding Rossmann-like Domain"/>
    <property type="match status" value="1"/>
</dbReference>
<dbReference type="PIRSF" id="PIRSF000193">
    <property type="entry name" value="Pyrrol-5-carb_rd"/>
    <property type="match status" value="1"/>
</dbReference>
<dbReference type="GO" id="GO:0004735">
    <property type="term" value="F:pyrroline-5-carboxylate reductase activity"/>
    <property type="evidence" value="ECO:0007669"/>
    <property type="project" value="UniProtKB-UniRule"/>
</dbReference>
<dbReference type="SUPFAM" id="SSF48179">
    <property type="entry name" value="6-phosphogluconate dehydrogenase C-terminal domain-like"/>
    <property type="match status" value="1"/>
</dbReference>
<keyword evidence="2" id="KW-0641">Proline biosynthesis</keyword>
<dbReference type="InterPro" id="IPR000304">
    <property type="entry name" value="Pyrroline-COOH_reductase"/>
</dbReference>
<comment type="catalytic activity">
    <reaction evidence="2">
        <text>L-proline + NAD(+) = (S)-1-pyrroline-5-carboxylate + NADH + 2 H(+)</text>
        <dbReference type="Rhea" id="RHEA:14105"/>
        <dbReference type="ChEBI" id="CHEBI:15378"/>
        <dbReference type="ChEBI" id="CHEBI:17388"/>
        <dbReference type="ChEBI" id="CHEBI:57540"/>
        <dbReference type="ChEBI" id="CHEBI:57945"/>
        <dbReference type="ChEBI" id="CHEBI:60039"/>
        <dbReference type="EC" id="1.5.1.2"/>
    </reaction>
</comment>
<dbReference type="GO" id="GO:0055129">
    <property type="term" value="P:L-proline biosynthetic process"/>
    <property type="evidence" value="ECO:0007669"/>
    <property type="project" value="UniProtKB-UniRule"/>
</dbReference>
<gene>
    <name evidence="2" type="primary">proC</name>
    <name evidence="7" type="ORF">CUJ86_06825</name>
</gene>
<dbReference type="Proteomes" id="UP000292580">
    <property type="component" value="Unassembled WGS sequence"/>
</dbReference>
<dbReference type="HAMAP" id="MF_01925">
    <property type="entry name" value="P5C_reductase"/>
    <property type="match status" value="1"/>
</dbReference>
<feature type="domain" description="Pyrroline-5-carboxylate reductase catalytic N-terminal" evidence="5">
    <location>
        <begin position="43"/>
        <end position="136"/>
    </location>
</feature>
<name>A0A483CQM1_9EURY</name>
<comment type="catalytic activity">
    <reaction evidence="2">
        <text>L-proline + NADP(+) = (S)-1-pyrroline-5-carboxylate + NADPH + 2 H(+)</text>
        <dbReference type="Rhea" id="RHEA:14109"/>
        <dbReference type="ChEBI" id="CHEBI:15378"/>
        <dbReference type="ChEBI" id="CHEBI:17388"/>
        <dbReference type="ChEBI" id="CHEBI:57783"/>
        <dbReference type="ChEBI" id="CHEBI:58349"/>
        <dbReference type="ChEBI" id="CHEBI:60039"/>
        <dbReference type="EC" id="1.5.1.2"/>
    </reaction>
</comment>
<dbReference type="EC" id="1.5.1.2" evidence="2"/>
<comment type="subcellular location">
    <subcellularLocation>
        <location evidence="2">Cytoplasm</location>
    </subcellularLocation>
</comment>
<dbReference type="PANTHER" id="PTHR11645:SF51">
    <property type="entry name" value="COME OPERON PROTEIN 4"/>
    <property type="match status" value="1"/>
</dbReference>
<comment type="pathway">
    <text evidence="2">Amino-acid biosynthesis; L-proline biosynthesis; L-proline from L-glutamate 5-semialdehyde: step 1/1.</text>
</comment>
<dbReference type="AlphaFoldDB" id="A0A483CQM1"/>
<proteinExistence type="inferred from homology"/>
<accession>A0A483CQM1</accession>
<keyword evidence="2 3" id="KW-0521">NADP</keyword>
<evidence type="ECO:0000259" key="5">
    <source>
        <dbReference type="Pfam" id="PF03807"/>
    </source>
</evidence>
<organism evidence="7 8">
    <name type="scientific">Methanofollis fontis</name>
    <dbReference type="NCBI Taxonomy" id="2052832"/>
    <lineage>
        <taxon>Archaea</taxon>
        <taxon>Methanobacteriati</taxon>
        <taxon>Methanobacteriota</taxon>
        <taxon>Stenosarchaea group</taxon>
        <taxon>Methanomicrobia</taxon>
        <taxon>Methanomicrobiales</taxon>
        <taxon>Methanomicrobiaceae</taxon>
        <taxon>Methanofollis</taxon>
    </lineage>
</organism>
<feature type="domain" description="Pyrroline-5-carboxylate reductase dimerisation" evidence="6">
    <location>
        <begin position="199"/>
        <end position="302"/>
    </location>
</feature>
<feature type="region of interest" description="Disordered" evidence="4">
    <location>
        <begin position="1"/>
        <end position="23"/>
    </location>
</feature>
<protein>
    <recommendedName>
        <fullName evidence="2">Pyrroline-5-carboxylate reductase</fullName>
        <shortName evidence="2">P5C reductase</shortName>
        <shortName evidence="2">P5CR</shortName>
        <ecNumber evidence="2">1.5.1.2</ecNumber>
    </recommendedName>
    <alternativeName>
        <fullName evidence="2">PCA reductase</fullName>
    </alternativeName>
</protein>
<dbReference type="UniPathway" id="UPA00098">
    <property type="reaction ID" value="UER00361"/>
</dbReference>
<comment type="similarity">
    <text evidence="1 2">Belongs to the pyrroline-5-carboxylate reductase family.</text>
</comment>
<feature type="binding site" evidence="3">
    <location>
        <position position="96"/>
    </location>
    <ligand>
        <name>NADPH</name>
        <dbReference type="ChEBI" id="CHEBI:57783"/>
    </ligand>
</feature>
<dbReference type="SUPFAM" id="SSF51735">
    <property type="entry name" value="NAD(P)-binding Rossmann-fold domains"/>
    <property type="match status" value="1"/>
</dbReference>
<dbReference type="Pfam" id="PF14748">
    <property type="entry name" value="P5CR_dimer"/>
    <property type="match status" value="1"/>
</dbReference>
<dbReference type="InterPro" id="IPR036291">
    <property type="entry name" value="NAD(P)-bd_dom_sf"/>
</dbReference>
<comment type="caution">
    <text evidence="7">The sequence shown here is derived from an EMBL/GenBank/DDBJ whole genome shotgun (WGS) entry which is preliminary data.</text>
</comment>
<evidence type="ECO:0000256" key="1">
    <source>
        <dbReference type="ARBA" id="ARBA00005525"/>
    </source>
</evidence>
<evidence type="ECO:0000259" key="6">
    <source>
        <dbReference type="Pfam" id="PF14748"/>
    </source>
</evidence>
<dbReference type="InterPro" id="IPR029036">
    <property type="entry name" value="P5CR_dimer"/>
</dbReference>
<evidence type="ECO:0000313" key="7">
    <source>
        <dbReference type="EMBL" id="TAJ44985.1"/>
    </source>
</evidence>
<comment type="function">
    <text evidence="2">Catalyzes the reduction of 1-pyrroline-5-carboxylate (PCA) to L-proline.</text>
</comment>
<sequence length="311" mass="32117">MRALACSGMASGGQAPARTLDPTPPTIGFYPHDVRHLQGTMPTIGVIGTGSMGRMLIRALIAGGAASPEEVIASSRSAAPLLEIARETGITALGSNRAVAGGADVVFLCVRPSDVRGVLEEVGDCLDADTLLVSIASDVPLSLLAGWTGARLVRVIPSITSAALKGVTLVVRGPNADESDMRVLHSLLGAISTPVECGEDEIEVMTALTSCGPAFFAAFLRECAASAVRTGMLSPERAETAVRETFIGTAALLDGGMETFEEIIDAVATPGGITEAGVQMIGEDLPPLFDRLLQTTITRHAEVKARIGRTG</sequence>
<evidence type="ECO:0000256" key="3">
    <source>
        <dbReference type="PIRSR" id="PIRSR000193-1"/>
    </source>
</evidence>
<evidence type="ECO:0000256" key="2">
    <source>
        <dbReference type="HAMAP-Rule" id="MF_01925"/>
    </source>
</evidence>
<keyword evidence="2" id="KW-0963">Cytoplasm</keyword>
<dbReference type="InterPro" id="IPR028939">
    <property type="entry name" value="P5C_Rdtase_cat_N"/>
</dbReference>
<dbReference type="Pfam" id="PF03807">
    <property type="entry name" value="F420_oxidored"/>
    <property type="match status" value="1"/>
</dbReference>
<reference evidence="7 8" key="1">
    <citation type="submission" date="2017-11" db="EMBL/GenBank/DDBJ databases">
        <title>Isolation and Characterization of Methanofollis Species from Methane Seep Offshore SW Taiwan.</title>
        <authorList>
            <person name="Teng N.-H."/>
            <person name="Lai M.-C."/>
            <person name="Chen S.-C."/>
        </authorList>
    </citation>
    <scope>NUCLEOTIDE SEQUENCE [LARGE SCALE GENOMIC DNA]</scope>
    <source>
        <strain evidence="7 8">FWC-SCC2</strain>
    </source>
</reference>
<keyword evidence="2" id="KW-0028">Amino-acid biosynthesis</keyword>
<feature type="binding site" evidence="3">
    <location>
        <position position="75"/>
    </location>
    <ligand>
        <name>NADP(+)</name>
        <dbReference type="ChEBI" id="CHEBI:58349"/>
    </ligand>
</feature>
<dbReference type="GO" id="GO:0005737">
    <property type="term" value="C:cytoplasm"/>
    <property type="evidence" value="ECO:0007669"/>
    <property type="project" value="UniProtKB-SubCell"/>
</dbReference>
<keyword evidence="8" id="KW-1185">Reference proteome</keyword>
<evidence type="ECO:0000313" key="8">
    <source>
        <dbReference type="Proteomes" id="UP000292580"/>
    </source>
</evidence>
<feature type="binding site" evidence="3">
    <location>
        <begin position="47"/>
        <end position="52"/>
    </location>
    <ligand>
        <name>NADP(+)</name>
        <dbReference type="ChEBI" id="CHEBI:58349"/>
    </ligand>
</feature>
<evidence type="ECO:0000256" key="4">
    <source>
        <dbReference type="SAM" id="MobiDB-lite"/>
    </source>
</evidence>
<dbReference type="InterPro" id="IPR008927">
    <property type="entry name" value="6-PGluconate_DH-like_C_sf"/>
</dbReference>
<dbReference type="PANTHER" id="PTHR11645">
    <property type="entry name" value="PYRROLINE-5-CARBOXYLATE REDUCTASE"/>
    <property type="match status" value="1"/>
</dbReference>
<dbReference type="EMBL" id="PGCL01000002">
    <property type="protein sequence ID" value="TAJ44985.1"/>
    <property type="molecule type" value="Genomic_DNA"/>
</dbReference>
<dbReference type="Gene3D" id="1.10.3730.10">
    <property type="entry name" value="ProC C-terminal domain-like"/>
    <property type="match status" value="1"/>
</dbReference>